<dbReference type="EMBL" id="BAABJE010000012">
    <property type="protein sequence ID" value="GAA4797582.1"/>
    <property type="molecule type" value="Genomic_DNA"/>
</dbReference>
<sequence length="146" mass="16692">MPMIASPVPMRPLARFLMALLLVSLAGVAFAGKKSSALDRNQYAFSAAIRWGDFEGAWSMVDPKVRKEKPMTDADFSRFEQIQVTGYRDLASMPGPDDTVMREIQIEVVNRNTLAQRKTRFTEVWRYDAETKTWWIAGLPDFWQGK</sequence>
<comment type="caution">
    <text evidence="1">The sequence shown here is derived from an EMBL/GenBank/DDBJ whole genome shotgun (WGS) entry which is preliminary data.</text>
</comment>
<evidence type="ECO:0000313" key="1">
    <source>
        <dbReference type="EMBL" id="GAA4797582.1"/>
    </source>
</evidence>
<protein>
    <submittedName>
        <fullName evidence="1">Uncharacterized protein</fullName>
    </submittedName>
</protein>
<evidence type="ECO:0000313" key="2">
    <source>
        <dbReference type="Proteomes" id="UP001499959"/>
    </source>
</evidence>
<reference evidence="2" key="1">
    <citation type="journal article" date="2019" name="Int. J. Syst. Evol. Microbiol.">
        <title>The Global Catalogue of Microorganisms (GCM) 10K type strain sequencing project: providing services to taxonomists for standard genome sequencing and annotation.</title>
        <authorList>
            <consortium name="The Broad Institute Genomics Platform"/>
            <consortium name="The Broad Institute Genome Sequencing Center for Infectious Disease"/>
            <person name="Wu L."/>
            <person name="Ma J."/>
        </authorList>
    </citation>
    <scope>NUCLEOTIDE SEQUENCE [LARGE SCALE GENOMIC DNA]</scope>
    <source>
        <strain evidence="2">JCM 18204</strain>
    </source>
</reference>
<keyword evidence="2" id="KW-1185">Reference proteome</keyword>
<organism evidence="1 2">
    <name type="scientific">Lysobacter hankyongensis</name>
    <dbReference type="NCBI Taxonomy" id="1176535"/>
    <lineage>
        <taxon>Bacteria</taxon>
        <taxon>Pseudomonadati</taxon>
        <taxon>Pseudomonadota</taxon>
        <taxon>Gammaproteobacteria</taxon>
        <taxon>Lysobacterales</taxon>
        <taxon>Lysobacteraceae</taxon>
        <taxon>Lysobacter</taxon>
    </lineage>
</organism>
<name>A0ABP9BMQ0_9GAMM</name>
<accession>A0ABP9BMQ0</accession>
<proteinExistence type="predicted"/>
<dbReference type="Proteomes" id="UP001499959">
    <property type="component" value="Unassembled WGS sequence"/>
</dbReference>
<gene>
    <name evidence="1" type="ORF">GCM10023307_24390</name>
</gene>